<sequence length="137" mass="15459">MQFLIRRSKSVNEIIFSIAEATEPITYFFAVTYEEDIVMSNIDDGDNDDDDDDDDVDDDGGDERCMPVAAIFRLLIDGRTAGTEWIGQATAPAAAAAAELRMIINERFGNGNSVVYTNFQRFTHRYVCIYSRLLVVW</sequence>
<proteinExistence type="predicted"/>
<evidence type="ECO:0000313" key="2">
    <source>
        <dbReference type="EMBL" id="VDD94895.1"/>
    </source>
</evidence>
<evidence type="ECO:0000256" key="1">
    <source>
        <dbReference type="SAM" id="MobiDB-lite"/>
    </source>
</evidence>
<evidence type="ECO:0000313" key="3">
    <source>
        <dbReference type="Proteomes" id="UP000274131"/>
    </source>
</evidence>
<accession>A0A0N4VHK0</accession>
<reference evidence="4" key="1">
    <citation type="submission" date="2017-02" db="UniProtKB">
        <authorList>
            <consortium name="WormBaseParasite"/>
        </authorList>
    </citation>
    <scope>IDENTIFICATION</scope>
</reference>
<reference evidence="2 3" key="2">
    <citation type="submission" date="2018-10" db="EMBL/GenBank/DDBJ databases">
        <authorList>
            <consortium name="Pathogen Informatics"/>
        </authorList>
    </citation>
    <scope>NUCLEOTIDE SEQUENCE [LARGE SCALE GENOMIC DNA]</scope>
</reference>
<evidence type="ECO:0000313" key="4">
    <source>
        <dbReference type="WBParaSite" id="EVEC_0001030101-mRNA-1"/>
    </source>
</evidence>
<dbReference type="Proteomes" id="UP000274131">
    <property type="component" value="Unassembled WGS sequence"/>
</dbReference>
<dbReference type="AlphaFoldDB" id="A0A0N4VHK0"/>
<name>A0A0N4VHK0_ENTVE</name>
<feature type="compositionally biased region" description="Acidic residues" evidence="1">
    <location>
        <begin position="40"/>
        <end position="61"/>
    </location>
</feature>
<feature type="region of interest" description="Disordered" evidence="1">
    <location>
        <begin position="40"/>
        <end position="62"/>
    </location>
</feature>
<organism evidence="4">
    <name type="scientific">Enterobius vermicularis</name>
    <name type="common">Human pinworm</name>
    <dbReference type="NCBI Taxonomy" id="51028"/>
    <lineage>
        <taxon>Eukaryota</taxon>
        <taxon>Metazoa</taxon>
        <taxon>Ecdysozoa</taxon>
        <taxon>Nematoda</taxon>
        <taxon>Chromadorea</taxon>
        <taxon>Rhabditida</taxon>
        <taxon>Spirurina</taxon>
        <taxon>Oxyuridomorpha</taxon>
        <taxon>Oxyuroidea</taxon>
        <taxon>Oxyuridae</taxon>
        <taxon>Enterobius</taxon>
    </lineage>
</organism>
<gene>
    <name evidence="2" type="ORF">EVEC_LOCUS9646</name>
</gene>
<dbReference type="WBParaSite" id="EVEC_0001030101-mRNA-1">
    <property type="protein sequence ID" value="EVEC_0001030101-mRNA-1"/>
    <property type="gene ID" value="EVEC_0001030101"/>
</dbReference>
<keyword evidence="3" id="KW-1185">Reference proteome</keyword>
<protein>
    <submittedName>
        <fullName evidence="2 4">Uncharacterized protein</fullName>
    </submittedName>
</protein>
<dbReference type="EMBL" id="UXUI01010197">
    <property type="protein sequence ID" value="VDD94895.1"/>
    <property type="molecule type" value="Genomic_DNA"/>
</dbReference>